<dbReference type="Proteomes" id="UP000267524">
    <property type="component" value="Unassembled WGS sequence"/>
</dbReference>
<dbReference type="RefSeq" id="WP_122548054.1">
    <property type="nucleotide sequence ID" value="NZ_QWIV01000014.1"/>
</dbReference>
<dbReference type="EMBL" id="QWIV01000014">
    <property type="protein sequence ID" value="RMZ58907.1"/>
    <property type="molecule type" value="Genomic_DNA"/>
</dbReference>
<dbReference type="Pfam" id="PF19136">
    <property type="entry name" value="DUF5819"/>
    <property type="match status" value="1"/>
</dbReference>
<dbReference type="InterPro" id="IPR043857">
    <property type="entry name" value="DUF5819"/>
</dbReference>
<name>A0A3M7L8H0_9FLAO</name>
<evidence type="ECO:0000256" key="1">
    <source>
        <dbReference type="SAM" id="MobiDB-lite"/>
    </source>
</evidence>
<proteinExistence type="predicted"/>
<accession>A0A3M7L8H0</accession>
<organism evidence="2 3">
    <name type="scientific">Chryseobacterium nematophagum</name>
    <dbReference type="NCBI Taxonomy" id="2305228"/>
    <lineage>
        <taxon>Bacteria</taxon>
        <taxon>Pseudomonadati</taxon>
        <taxon>Bacteroidota</taxon>
        <taxon>Flavobacteriia</taxon>
        <taxon>Flavobacteriales</taxon>
        <taxon>Weeksellaceae</taxon>
        <taxon>Chryseobacterium group</taxon>
        <taxon>Chryseobacterium</taxon>
    </lineage>
</organism>
<evidence type="ECO:0000313" key="2">
    <source>
        <dbReference type="EMBL" id="RMZ58907.1"/>
    </source>
</evidence>
<reference evidence="2 3" key="1">
    <citation type="submission" date="2018-08" db="EMBL/GenBank/DDBJ databases">
        <title>Chryseobacterium nematophagum: a novel matrix digesting pathogen of nematodes.</title>
        <authorList>
            <person name="Page A."/>
            <person name="Roberts M."/>
            <person name="Felix M.-A."/>
            <person name="Weir W."/>
        </authorList>
    </citation>
    <scope>NUCLEOTIDE SEQUENCE [LARGE SCALE GENOMIC DNA]</scope>
    <source>
        <strain evidence="2 3">JUb275</strain>
    </source>
</reference>
<dbReference type="AlphaFoldDB" id="A0A3M7L8H0"/>
<comment type="caution">
    <text evidence="2">The sequence shown here is derived from an EMBL/GenBank/DDBJ whole genome shotgun (WGS) entry which is preliminary data.</text>
</comment>
<keyword evidence="3" id="KW-1185">Reference proteome</keyword>
<protein>
    <submittedName>
        <fullName evidence="2">Uncharacterized protein</fullName>
    </submittedName>
</protein>
<evidence type="ECO:0000313" key="3">
    <source>
        <dbReference type="Proteomes" id="UP000267524"/>
    </source>
</evidence>
<gene>
    <name evidence="2" type="ORF">D1632_15170</name>
</gene>
<sequence>MKNIAVFITFCLFIAYWSLTLFFTFPENPMNVRDLKYRQYFEAHFYQNWSFFAPPATFNERLYFSYIYNDPITNTKKVRTFEALVPITQEKKKKAPFNRKQDVLDYVICGSVHEVQNKIKEVYDIIKVEEKRSQKSSSIEEKNKKVIEEIEKTESFHNLQNYAKIVAEKNGIPKNNTQYKITITNIDIPKYVNKSSQTKREEKTVISSNLHPLKTTK</sequence>
<feature type="region of interest" description="Disordered" evidence="1">
    <location>
        <begin position="195"/>
        <end position="217"/>
    </location>
</feature>